<evidence type="ECO:0000259" key="4">
    <source>
        <dbReference type="PROSITE" id="PS51000"/>
    </source>
</evidence>
<name>A0A451EQ42_9GAMM</name>
<evidence type="ECO:0000256" key="3">
    <source>
        <dbReference type="ARBA" id="ARBA00023163"/>
    </source>
</evidence>
<evidence type="ECO:0000256" key="2">
    <source>
        <dbReference type="ARBA" id="ARBA00023125"/>
    </source>
</evidence>
<dbReference type="InterPro" id="IPR050313">
    <property type="entry name" value="Carb_Metab_HTH_regulators"/>
</dbReference>
<reference evidence="6" key="1">
    <citation type="submission" date="2018-06" db="EMBL/GenBank/DDBJ databases">
        <title>Complete genome of Pseudomonas insecticola strain QZS01.</title>
        <authorList>
            <person name="Wang J."/>
            <person name="Su Q."/>
        </authorList>
    </citation>
    <scope>NUCLEOTIDE SEQUENCE [LARGE SCALE GENOMIC DNA]</scope>
    <source>
        <strain evidence="6">QZS01</strain>
    </source>
</reference>
<protein>
    <submittedName>
        <fullName evidence="5">DeoR family transcriptional regulator</fullName>
    </submittedName>
</protein>
<dbReference type="SMART" id="SM01134">
    <property type="entry name" value="DeoRC"/>
    <property type="match status" value="1"/>
</dbReference>
<keyword evidence="1" id="KW-0805">Transcription regulation</keyword>
<organism evidence="5 6">
    <name type="scientific">Entomomonas moraniae</name>
    <dbReference type="NCBI Taxonomy" id="2213226"/>
    <lineage>
        <taxon>Bacteria</taxon>
        <taxon>Pseudomonadati</taxon>
        <taxon>Pseudomonadota</taxon>
        <taxon>Gammaproteobacteria</taxon>
        <taxon>Pseudomonadales</taxon>
        <taxon>Pseudomonadaceae</taxon>
        <taxon>Entomomonas</taxon>
    </lineage>
</organism>
<dbReference type="AlphaFoldDB" id="A0A451EQ42"/>
<sequence length="257" mass="28604">MIQRNPHQRRNFIIEQINQLGELSVEQLANQLNTSEVTIRKDLAFLENEGKLLRRYGGAIRLPSDTNEQLISQYKRAIAIRASQLIKDNSRIIVDSGNTTLALAPLLIHKKNLVVMTNSIKVAHQLSSIEAGPNLIMTGGTWDPCSGSLQGKIAENAVNAYDFDQLFIGADGLDIERGTTSFNELLSLSQVMANNAHQVIVMLESDKIGRKIPNIELPWDKIDILITDNRLNQTIQQQITQHGVTLLCATLQDSEDI</sequence>
<dbReference type="InterPro" id="IPR014036">
    <property type="entry name" value="DeoR-like_C"/>
</dbReference>
<feature type="domain" description="HTH deoR-type" evidence="4">
    <location>
        <begin position="6"/>
        <end position="61"/>
    </location>
</feature>
<dbReference type="GO" id="GO:0003677">
    <property type="term" value="F:DNA binding"/>
    <property type="evidence" value="ECO:0007669"/>
    <property type="project" value="UniProtKB-KW"/>
</dbReference>
<dbReference type="PROSITE" id="PS51000">
    <property type="entry name" value="HTH_DEOR_2"/>
    <property type="match status" value="1"/>
</dbReference>
<dbReference type="KEGG" id="emo:DM558_14730"/>
<dbReference type="Pfam" id="PF08220">
    <property type="entry name" value="HTH_DeoR"/>
    <property type="match status" value="1"/>
</dbReference>
<dbReference type="RefSeq" id="WP_127164614.1">
    <property type="nucleotide sequence ID" value="NZ_CP029822.1"/>
</dbReference>
<evidence type="ECO:0000256" key="1">
    <source>
        <dbReference type="ARBA" id="ARBA00023015"/>
    </source>
</evidence>
<dbReference type="SMART" id="SM00420">
    <property type="entry name" value="HTH_DEOR"/>
    <property type="match status" value="1"/>
</dbReference>
<dbReference type="InterPro" id="IPR001034">
    <property type="entry name" value="DeoR_HTH"/>
</dbReference>
<dbReference type="InterPro" id="IPR037171">
    <property type="entry name" value="NagB/RpiA_transferase-like"/>
</dbReference>
<dbReference type="InterPro" id="IPR018356">
    <property type="entry name" value="Tscrpt_reg_HTH_DeoR_CS"/>
</dbReference>
<dbReference type="GO" id="GO:0003700">
    <property type="term" value="F:DNA-binding transcription factor activity"/>
    <property type="evidence" value="ECO:0007669"/>
    <property type="project" value="InterPro"/>
</dbReference>
<dbReference type="Proteomes" id="UP000273143">
    <property type="component" value="Chromosome"/>
</dbReference>
<keyword evidence="3" id="KW-0804">Transcription</keyword>
<keyword evidence="6" id="KW-1185">Reference proteome</keyword>
<dbReference type="SUPFAM" id="SSF46785">
    <property type="entry name" value="Winged helix' DNA-binding domain"/>
    <property type="match status" value="1"/>
</dbReference>
<dbReference type="PRINTS" id="PR00037">
    <property type="entry name" value="HTHLACR"/>
</dbReference>
<gene>
    <name evidence="5" type="ORF">DM558_14730</name>
</gene>
<dbReference type="PANTHER" id="PTHR30363:SF44">
    <property type="entry name" value="AGA OPERON TRANSCRIPTIONAL REPRESSOR-RELATED"/>
    <property type="match status" value="1"/>
</dbReference>
<dbReference type="SUPFAM" id="SSF100950">
    <property type="entry name" value="NagB/RpiA/CoA transferase-like"/>
    <property type="match status" value="1"/>
</dbReference>
<proteinExistence type="predicted"/>
<dbReference type="InterPro" id="IPR036388">
    <property type="entry name" value="WH-like_DNA-bd_sf"/>
</dbReference>
<keyword evidence="2" id="KW-0238">DNA-binding</keyword>
<evidence type="ECO:0000313" key="6">
    <source>
        <dbReference type="Proteomes" id="UP000273143"/>
    </source>
</evidence>
<dbReference type="EMBL" id="CP029822">
    <property type="protein sequence ID" value="AZS51945.1"/>
    <property type="molecule type" value="Genomic_DNA"/>
</dbReference>
<dbReference type="Gene3D" id="1.10.10.10">
    <property type="entry name" value="Winged helix-like DNA-binding domain superfamily/Winged helix DNA-binding domain"/>
    <property type="match status" value="1"/>
</dbReference>
<accession>A0A451EQ42</accession>
<evidence type="ECO:0000313" key="5">
    <source>
        <dbReference type="EMBL" id="AZS51945.1"/>
    </source>
</evidence>
<dbReference type="PROSITE" id="PS00894">
    <property type="entry name" value="HTH_DEOR_1"/>
    <property type="match status" value="1"/>
</dbReference>
<dbReference type="Pfam" id="PF00455">
    <property type="entry name" value="DeoRC"/>
    <property type="match status" value="1"/>
</dbReference>
<dbReference type="PANTHER" id="PTHR30363">
    <property type="entry name" value="HTH-TYPE TRANSCRIPTIONAL REGULATOR SRLR-RELATED"/>
    <property type="match status" value="1"/>
</dbReference>
<dbReference type="InterPro" id="IPR036390">
    <property type="entry name" value="WH_DNA-bd_sf"/>
</dbReference>
<dbReference type="Gene3D" id="3.40.50.1360">
    <property type="match status" value="1"/>
</dbReference>